<dbReference type="GO" id="GO:0005886">
    <property type="term" value="C:plasma membrane"/>
    <property type="evidence" value="ECO:0007669"/>
    <property type="project" value="TreeGrafter"/>
</dbReference>
<evidence type="ECO:0000313" key="3">
    <source>
        <dbReference type="EMBL" id="EGJ50948.1"/>
    </source>
</evidence>
<dbReference type="InterPro" id="IPR012312">
    <property type="entry name" value="Hemerythrin-like"/>
</dbReference>
<dbReference type="HOGENOM" id="CLU_094544_0_0_7"/>
<evidence type="ECO:0000313" key="4">
    <source>
        <dbReference type="Proteomes" id="UP000007844"/>
    </source>
</evidence>
<feature type="domain" description="Hemerythrin-like" evidence="2">
    <location>
        <begin position="41"/>
        <end position="172"/>
    </location>
</feature>
<evidence type="ECO:0000256" key="1">
    <source>
        <dbReference type="SAM" id="SignalP"/>
    </source>
</evidence>
<keyword evidence="4" id="KW-1185">Reference proteome</keyword>
<dbReference type="STRING" id="690850.Desaf_2630"/>
<evidence type="ECO:0000259" key="2">
    <source>
        <dbReference type="Pfam" id="PF01814"/>
    </source>
</evidence>
<dbReference type="PANTHER" id="PTHR39966">
    <property type="entry name" value="BLL2471 PROTEIN-RELATED"/>
    <property type="match status" value="1"/>
</dbReference>
<feature type="chain" id="PRO_5003303283" evidence="1">
    <location>
        <begin position="32"/>
        <end position="228"/>
    </location>
</feature>
<keyword evidence="1" id="KW-0732">Signal</keyword>
<dbReference type="Gene3D" id="1.20.120.520">
    <property type="entry name" value="nmb1532 protein domain like"/>
    <property type="match status" value="1"/>
</dbReference>
<dbReference type="KEGG" id="daf:Desaf_2630"/>
<dbReference type="EMBL" id="CP003221">
    <property type="protein sequence ID" value="EGJ50948.1"/>
    <property type="molecule type" value="Genomic_DNA"/>
</dbReference>
<dbReference type="CDD" id="cd12108">
    <property type="entry name" value="Hr-like"/>
    <property type="match status" value="1"/>
</dbReference>
<sequence precursor="true">MKKGVSRRTVIRTGLCVCAGAFINSSIPSLAAESQKSEITPNEDLMKEHGLISRMMLVYEEIARRIHANESVPNGALKSAAQAVHEFSGSYHEKHEENQVFPRFGSQGQLAELAKILKKQHDAGRNITKRLLDTSPGQLTAKSQTQVVHLLNSYTNMYYPHMAWEDTVLFPAFRSLMPEKEYMRLGEEFEETEHKILGEGGFDRILATVIDLEKALDIHDLSRFTPSV</sequence>
<dbReference type="Pfam" id="PF01814">
    <property type="entry name" value="Hemerythrin"/>
    <property type="match status" value="1"/>
</dbReference>
<accession>F3Z0D8</accession>
<name>F3Z0D8_DESAF</name>
<protein>
    <submittedName>
        <fullName evidence="3">Hemerythrin HHE cation binding domain protein</fullName>
    </submittedName>
</protein>
<reference evidence="3 4" key="1">
    <citation type="journal article" date="2011" name="J. Bacteriol.">
        <title>Genome sequence of the mercury-methylating and pleomorphic Desulfovibrio africanus Strain Walvis Bay.</title>
        <authorList>
            <person name="Brown S.D."/>
            <person name="Wall J.D."/>
            <person name="Kucken A.M."/>
            <person name="Gilmour C.C."/>
            <person name="Podar M."/>
            <person name="Brandt C.C."/>
            <person name="Teshima H."/>
            <person name="Detter J.C."/>
            <person name="Han C.S."/>
            <person name="Land M.L."/>
            <person name="Lucas S."/>
            <person name="Han J."/>
            <person name="Pennacchio L."/>
            <person name="Nolan M."/>
            <person name="Pitluck S."/>
            <person name="Woyke T."/>
            <person name="Goodwin L."/>
            <person name="Palumbo A.V."/>
            <person name="Elias D.A."/>
        </authorList>
    </citation>
    <scope>NUCLEOTIDE SEQUENCE [LARGE SCALE GENOMIC DNA]</scope>
    <source>
        <strain evidence="3 4">Walvis Bay</strain>
    </source>
</reference>
<organism evidence="3 4">
    <name type="scientific">Desulfocurvibacter africanus subsp. africanus str. Walvis Bay</name>
    <dbReference type="NCBI Taxonomy" id="690850"/>
    <lineage>
        <taxon>Bacteria</taxon>
        <taxon>Pseudomonadati</taxon>
        <taxon>Thermodesulfobacteriota</taxon>
        <taxon>Desulfovibrionia</taxon>
        <taxon>Desulfovibrionales</taxon>
        <taxon>Desulfovibrionaceae</taxon>
        <taxon>Desulfocurvibacter</taxon>
    </lineage>
</organism>
<dbReference type="AlphaFoldDB" id="F3Z0D8"/>
<feature type="signal peptide" evidence="1">
    <location>
        <begin position="1"/>
        <end position="31"/>
    </location>
</feature>
<dbReference type="RefSeq" id="WP_014260642.1">
    <property type="nucleotide sequence ID" value="NC_016629.1"/>
</dbReference>
<dbReference type="Proteomes" id="UP000007844">
    <property type="component" value="Chromosome"/>
</dbReference>
<gene>
    <name evidence="3" type="ORF">Desaf_2630</name>
</gene>
<dbReference type="PANTHER" id="PTHR39966:SF1">
    <property type="entry name" value="HEMERYTHRIN-LIKE DOMAIN-CONTAINING PROTEIN"/>
    <property type="match status" value="1"/>
</dbReference>
<proteinExistence type="predicted"/>
<dbReference type="eggNOG" id="COG3945">
    <property type="taxonomic scope" value="Bacteria"/>
</dbReference>